<evidence type="ECO:0000256" key="11">
    <source>
        <dbReference type="RuleBase" id="RU004155"/>
    </source>
</evidence>
<dbReference type="InterPro" id="IPR018225">
    <property type="entry name" value="Transaldolase_AS"/>
</dbReference>
<evidence type="ECO:0000256" key="5">
    <source>
        <dbReference type="ARBA" id="ARBA00022490"/>
    </source>
</evidence>
<dbReference type="PROSITE" id="PS00958">
    <property type="entry name" value="TRANSALDOLASE_2"/>
    <property type="match status" value="1"/>
</dbReference>
<dbReference type="EC" id="2.2.1.2" evidence="4 10"/>
<dbReference type="AlphaFoldDB" id="A0AAT9IFQ6"/>
<evidence type="ECO:0000256" key="7">
    <source>
        <dbReference type="ARBA" id="ARBA00023126"/>
    </source>
</evidence>
<dbReference type="Gene3D" id="3.20.20.70">
    <property type="entry name" value="Aldolase class I"/>
    <property type="match status" value="1"/>
</dbReference>
<dbReference type="InterPro" id="IPR001585">
    <property type="entry name" value="TAL/FSA"/>
</dbReference>
<dbReference type="HAMAP" id="MF_00492">
    <property type="entry name" value="Transaldolase_1"/>
    <property type="match status" value="1"/>
</dbReference>
<dbReference type="InterPro" id="IPR004730">
    <property type="entry name" value="Transaldolase_1"/>
</dbReference>
<evidence type="ECO:0000256" key="6">
    <source>
        <dbReference type="ARBA" id="ARBA00022679"/>
    </source>
</evidence>
<dbReference type="PANTHER" id="PTHR10683:SF16">
    <property type="entry name" value="TRANSALDOLASE A"/>
    <property type="match status" value="1"/>
</dbReference>
<dbReference type="PROSITE" id="PS01054">
    <property type="entry name" value="TRANSALDOLASE_1"/>
    <property type="match status" value="1"/>
</dbReference>
<sequence length="320" mass="36817">MNQLNLLKKMSTIVADTSDIESIKKYKPQDATTNPSIILKSVNSKKYNYIIEKSIKYAKKKSSIKQTIAQLASDKVAINFGKEILKYIPGRISTEIDARYSFNCHLSVKKAKEIINMYEEEGIEKSKILIKLAATWEGIKATEALEKQGINCNLTLIFSLSQARAAADVGAFLISPFVGRIYDWYMQKNNINLYNAERDPGVLSVRKIYQFYKERSYKTIVMAASFRKIEQILALSGCDYLTISPELLKLLKNNQQDTLEQKLEPIFNKKSKKYMLSHSEFLFEHNENPMAVEKLSEGIRYFSNDRIELEKIIYKKLKSL</sequence>
<comment type="pathway">
    <text evidence="2 10 11">Carbohydrate degradation; pentose phosphate pathway; D-glyceraldehyde 3-phosphate and beta-D-fructose 6-phosphate from D-ribose 5-phosphate and D-xylulose 5-phosphate (non-oxidative stage): step 2/3.</text>
</comment>
<dbReference type="RefSeq" id="WP_367681055.1">
    <property type="nucleotide sequence ID" value="NZ_OZ060371.1"/>
</dbReference>
<evidence type="ECO:0000256" key="8">
    <source>
        <dbReference type="ARBA" id="ARBA00023270"/>
    </source>
</evidence>
<dbReference type="GO" id="GO:0004801">
    <property type="term" value="F:transaldolase activity"/>
    <property type="evidence" value="ECO:0007669"/>
    <property type="project" value="UniProtKB-UniRule"/>
</dbReference>
<evidence type="ECO:0000256" key="4">
    <source>
        <dbReference type="ARBA" id="ARBA00013151"/>
    </source>
</evidence>
<dbReference type="SUPFAM" id="SSF51569">
    <property type="entry name" value="Aldolase"/>
    <property type="match status" value="1"/>
</dbReference>
<accession>A0AAT9IFQ6</accession>
<comment type="catalytic activity">
    <reaction evidence="9 10 11">
        <text>D-sedoheptulose 7-phosphate + D-glyceraldehyde 3-phosphate = D-erythrose 4-phosphate + beta-D-fructose 6-phosphate</text>
        <dbReference type="Rhea" id="RHEA:17053"/>
        <dbReference type="ChEBI" id="CHEBI:16897"/>
        <dbReference type="ChEBI" id="CHEBI:57483"/>
        <dbReference type="ChEBI" id="CHEBI:57634"/>
        <dbReference type="ChEBI" id="CHEBI:59776"/>
        <dbReference type="EC" id="2.2.1.2"/>
    </reaction>
</comment>
<evidence type="ECO:0000256" key="1">
    <source>
        <dbReference type="ARBA" id="ARBA00003518"/>
    </source>
</evidence>
<dbReference type="NCBIfam" id="TIGR00874">
    <property type="entry name" value="talAB"/>
    <property type="match status" value="1"/>
</dbReference>
<organism evidence="12">
    <name type="scientific">Buchnera aphidicola</name>
    <name type="common">Anoecia corni</name>
    <dbReference type="NCBI Taxonomy" id="2994477"/>
    <lineage>
        <taxon>Bacteria</taxon>
        <taxon>Pseudomonadati</taxon>
        <taxon>Pseudomonadota</taxon>
        <taxon>Gammaproteobacteria</taxon>
        <taxon>Enterobacterales</taxon>
        <taxon>Erwiniaceae</taxon>
        <taxon>Buchnera</taxon>
    </lineage>
</organism>
<keyword evidence="6 10" id="KW-0808">Transferase</keyword>
<dbReference type="EMBL" id="OZ060371">
    <property type="protein sequence ID" value="CAL4042275.1"/>
    <property type="molecule type" value="Genomic_DNA"/>
</dbReference>
<evidence type="ECO:0000256" key="9">
    <source>
        <dbReference type="ARBA" id="ARBA00048810"/>
    </source>
</evidence>
<dbReference type="FunFam" id="3.20.20.70:FF:000131">
    <property type="entry name" value="Transaldolase"/>
    <property type="match status" value="1"/>
</dbReference>
<evidence type="ECO:0000313" key="12">
    <source>
        <dbReference type="EMBL" id="CAL4042275.1"/>
    </source>
</evidence>
<dbReference type="CDD" id="cd00957">
    <property type="entry name" value="Transaldolase_TalAB"/>
    <property type="match status" value="1"/>
</dbReference>
<comment type="function">
    <text evidence="1 10 11">Transaldolase is important for the balance of metabolites in the pentose-phosphate pathway.</text>
</comment>
<dbReference type="Pfam" id="PF00923">
    <property type="entry name" value="TAL_FSA"/>
    <property type="match status" value="1"/>
</dbReference>
<evidence type="ECO:0000256" key="10">
    <source>
        <dbReference type="HAMAP-Rule" id="MF_00492"/>
    </source>
</evidence>
<feature type="active site" description="Schiff-base intermediate with substrate" evidence="10">
    <location>
        <position position="131"/>
    </location>
</feature>
<keyword evidence="8 10" id="KW-0704">Schiff base</keyword>
<proteinExistence type="inferred from homology"/>
<reference evidence="12" key="1">
    <citation type="submission" date="2024-06" db="EMBL/GenBank/DDBJ databases">
        <authorList>
            <person name="Manzano-Marin A."/>
            <person name="Manzano-Marin A."/>
            <person name="Alejandro Manzano Marin A."/>
        </authorList>
    </citation>
    <scope>NUCLEOTIDE SEQUENCE</scope>
    <source>
        <strain evidence="12">Ancorni-2928</strain>
    </source>
</reference>
<dbReference type="NCBIfam" id="NF009001">
    <property type="entry name" value="PRK12346.1"/>
    <property type="match status" value="1"/>
</dbReference>
<evidence type="ECO:0000256" key="2">
    <source>
        <dbReference type="ARBA" id="ARBA00004857"/>
    </source>
</evidence>
<keyword evidence="7 10" id="KW-0570">Pentose shunt</keyword>
<evidence type="ECO:0000256" key="3">
    <source>
        <dbReference type="ARBA" id="ARBA00008012"/>
    </source>
</evidence>
<dbReference type="InterPro" id="IPR013785">
    <property type="entry name" value="Aldolase_TIM"/>
</dbReference>
<dbReference type="GO" id="GO:0005829">
    <property type="term" value="C:cytosol"/>
    <property type="evidence" value="ECO:0007669"/>
    <property type="project" value="TreeGrafter"/>
</dbReference>
<protein>
    <recommendedName>
        <fullName evidence="4 10">Transaldolase</fullName>
        <ecNumber evidence="4 10">2.2.1.2</ecNumber>
    </recommendedName>
</protein>
<name>A0AAT9IFQ6_9GAMM</name>
<gene>
    <name evidence="12" type="primary">talA</name>
    <name evidence="10" type="synonym">tal</name>
    <name evidence="12" type="ORF">BUANCORI2928_077</name>
</gene>
<comment type="similarity">
    <text evidence="3 10 11">Belongs to the transaldolase family. Type 1 subfamily.</text>
</comment>
<dbReference type="GO" id="GO:0006098">
    <property type="term" value="P:pentose-phosphate shunt"/>
    <property type="evidence" value="ECO:0007669"/>
    <property type="project" value="UniProtKB-UniRule"/>
</dbReference>
<comment type="subcellular location">
    <subcellularLocation>
        <location evidence="10">Cytoplasm</location>
    </subcellularLocation>
</comment>
<keyword evidence="5 10" id="KW-0963">Cytoplasm</keyword>
<dbReference type="PANTHER" id="PTHR10683">
    <property type="entry name" value="TRANSALDOLASE"/>
    <property type="match status" value="1"/>
</dbReference>
<dbReference type="GO" id="GO:0005975">
    <property type="term" value="P:carbohydrate metabolic process"/>
    <property type="evidence" value="ECO:0007669"/>
    <property type="project" value="InterPro"/>
</dbReference>